<feature type="chain" id="PRO_5012316529" evidence="2">
    <location>
        <begin position="16"/>
        <end position="746"/>
    </location>
</feature>
<dbReference type="GO" id="GO:0005794">
    <property type="term" value="C:Golgi apparatus"/>
    <property type="evidence" value="ECO:0007669"/>
    <property type="project" value="TreeGrafter"/>
</dbReference>
<organism evidence="4 5">
    <name type="scientific">Micromonas commoda (strain RCC299 / NOUM17 / CCMP2709)</name>
    <name type="common">Picoplanktonic green alga</name>
    <dbReference type="NCBI Taxonomy" id="296587"/>
    <lineage>
        <taxon>Eukaryota</taxon>
        <taxon>Viridiplantae</taxon>
        <taxon>Chlorophyta</taxon>
        <taxon>Mamiellophyceae</taxon>
        <taxon>Mamiellales</taxon>
        <taxon>Mamiellaceae</taxon>
        <taxon>Micromonas</taxon>
    </lineage>
</organism>
<feature type="region of interest" description="Disordered" evidence="1">
    <location>
        <begin position="109"/>
        <end position="173"/>
    </location>
</feature>
<dbReference type="eggNOG" id="ENOG502QSJ9">
    <property type="taxonomic scope" value="Eukaryota"/>
</dbReference>
<reference evidence="4 5" key="1">
    <citation type="journal article" date="2009" name="Science">
        <title>Green evolution and dynamic adaptations revealed by genomes of the marine picoeukaryotes Micromonas.</title>
        <authorList>
            <person name="Worden A.Z."/>
            <person name="Lee J.H."/>
            <person name="Mock T."/>
            <person name="Rouze P."/>
            <person name="Simmons M.P."/>
            <person name="Aerts A.L."/>
            <person name="Allen A.E."/>
            <person name="Cuvelier M.L."/>
            <person name="Derelle E."/>
            <person name="Everett M.V."/>
            <person name="Foulon E."/>
            <person name="Grimwood J."/>
            <person name="Gundlach H."/>
            <person name="Henrissat B."/>
            <person name="Napoli C."/>
            <person name="McDonald S.M."/>
            <person name="Parker M.S."/>
            <person name="Rombauts S."/>
            <person name="Salamov A."/>
            <person name="Von Dassow P."/>
            <person name="Badger J.H."/>
            <person name="Coutinho P.M."/>
            <person name="Demir E."/>
            <person name="Dubchak I."/>
            <person name="Gentemann C."/>
            <person name="Eikrem W."/>
            <person name="Gready J.E."/>
            <person name="John U."/>
            <person name="Lanier W."/>
            <person name="Lindquist E.A."/>
            <person name="Lucas S."/>
            <person name="Mayer K.F."/>
            <person name="Moreau H."/>
            <person name="Not F."/>
            <person name="Otillar R."/>
            <person name="Panaud O."/>
            <person name="Pangilinan J."/>
            <person name="Paulsen I."/>
            <person name="Piegu B."/>
            <person name="Poliakov A."/>
            <person name="Robbens S."/>
            <person name="Schmutz J."/>
            <person name="Toulza E."/>
            <person name="Wyss T."/>
            <person name="Zelensky A."/>
            <person name="Zhou K."/>
            <person name="Armbrust E.V."/>
            <person name="Bhattacharya D."/>
            <person name="Goodenough U.W."/>
            <person name="Van de Peer Y."/>
            <person name="Grigoriev I.V."/>
        </authorList>
    </citation>
    <scope>NUCLEOTIDE SEQUENCE [LARGE SCALE GENOMIC DNA]</scope>
    <source>
        <strain evidence="5">RCC299 / NOUM17</strain>
    </source>
</reference>
<keyword evidence="2" id="KW-0732">Signal</keyword>
<dbReference type="KEGG" id="mis:MICPUN_64841"/>
<evidence type="ECO:0000313" key="5">
    <source>
        <dbReference type="Proteomes" id="UP000002009"/>
    </source>
</evidence>
<sequence>MRLGLFLRLLYASASLRFNPSSQRASNAHTPRIQCLDRVQVAWCSHSVGGEAVRAYPFCTMRCTVRRLIVYTVLITLISYTGFRLTQPVSIPISNPAANVGIVRSAGVQAGGETREPRMGASEPKIDVASVTPIVPTETRVDDLEEQPTSSPPPPQPAQPRAPPPPPTPLLGADDQVVVKAEGNATVETEVNATRIHVGKPGEYVAPKSKLAEDNQLTAELVGRYAEDNIVMVTWANHHYHDFVRNWVRNVRKCGMRNYMVGAMDNELLEKLIDDEVPTFAMQSGLTTKDFGWGTANFHKMGRKKIELIHLFTEMGFDILVSDVDTVWLRNPLPYMAKYPHADVLTSSDHLANTAEGEGLEDPRKAHSAANIGIMLLRDTAKELAKEWVDVLEKDDKVWDQNVFNDLYRRGGGPSVKDDKNVVTGYDGKLKVGILPVSMFASGHTYFVQRMHEKVGVEPYVVHATFQYSGTEGKRHRMREALLWEDSPEYYDPPGGLLVFTPDVPKELLDNSQSVEGHFDLVNHQILQVRSALQVAQKLGRVLVMPELYCGFDRWWAPHKGTIPGSDTTLPYLCPMDHVFEVETWMREQPVEESGPHIDFREYSFFRNPLVPTNVRDSTVTVSLVDECGREECTQAVGKAAPAGQDTIVAARNFTDVQVQTLLTEYKDVKVLNFTSMVGAFSQFEDPEDAKKFSNRIKKYAAIWCCKHRNPGHIWYDMEFDIVPHVDRHNRKWDGGKNKWKLVTGP</sequence>
<dbReference type="EMBL" id="CP001334">
    <property type="protein sequence ID" value="ACO67993.1"/>
    <property type="molecule type" value="Genomic_DNA"/>
</dbReference>
<dbReference type="CAZy" id="GT77">
    <property type="family name" value="Glycosyltransferase Family 77"/>
</dbReference>
<proteinExistence type="predicted"/>
<dbReference type="AlphaFoldDB" id="C1EJ83"/>
<dbReference type="InParanoid" id="C1EJ83"/>
<dbReference type="RefSeq" id="XP_002506735.1">
    <property type="nucleotide sequence ID" value="XM_002506689.1"/>
</dbReference>
<dbReference type="GO" id="GO:0052636">
    <property type="term" value="F:arabinosyltransferase activity"/>
    <property type="evidence" value="ECO:0007669"/>
    <property type="project" value="TreeGrafter"/>
</dbReference>
<evidence type="ECO:0000259" key="3">
    <source>
        <dbReference type="Pfam" id="PF03407"/>
    </source>
</evidence>
<feature type="domain" description="Nucleotide-diphospho-sugar transferase" evidence="3">
    <location>
        <begin position="255"/>
        <end position="478"/>
    </location>
</feature>
<evidence type="ECO:0000313" key="4">
    <source>
        <dbReference type="EMBL" id="ACO67993.1"/>
    </source>
</evidence>
<dbReference type="OMA" id="IQFSTMQ"/>
<dbReference type="PANTHER" id="PTHR46936:SF1">
    <property type="entry name" value="ARABINOSYLTRANSFERASE XEG113"/>
    <property type="match status" value="1"/>
</dbReference>
<dbReference type="GO" id="GO:0052325">
    <property type="term" value="P:cell wall pectin biosynthetic process"/>
    <property type="evidence" value="ECO:0007669"/>
    <property type="project" value="TreeGrafter"/>
</dbReference>
<keyword evidence="4" id="KW-0808">Transferase</keyword>
<keyword evidence="5" id="KW-1185">Reference proteome</keyword>
<dbReference type="GeneID" id="8249815"/>
<name>C1EJ83_MICCC</name>
<protein>
    <submittedName>
        <fullName evidence="4">Glycosyltransferase family 77 protein</fullName>
    </submittedName>
</protein>
<gene>
    <name evidence="4" type="ORF">MICPUN_64841</name>
</gene>
<feature type="signal peptide" evidence="2">
    <location>
        <begin position="1"/>
        <end position="15"/>
    </location>
</feature>
<evidence type="ECO:0000256" key="1">
    <source>
        <dbReference type="SAM" id="MobiDB-lite"/>
    </source>
</evidence>
<dbReference type="InterPro" id="IPR005069">
    <property type="entry name" value="Nucl-diP-sugar_transferase"/>
</dbReference>
<feature type="compositionally biased region" description="Pro residues" evidence="1">
    <location>
        <begin position="150"/>
        <end position="169"/>
    </location>
</feature>
<dbReference type="Proteomes" id="UP000002009">
    <property type="component" value="Chromosome 16"/>
</dbReference>
<dbReference type="Pfam" id="PF03407">
    <property type="entry name" value="Nucleotid_trans"/>
    <property type="match status" value="1"/>
</dbReference>
<dbReference type="InterPro" id="IPR053250">
    <property type="entry name" value="Glycosyltransferase_77"/>
</dbReference>
<dbReference type="FunCoup" id="C1EJ83">
    <property type="interactions" value="240"/>
</dbReference>
<evidence type="ECO:0000256" key="2">
    <source>
        <dbReference type="SAM" id="SignalP"/>
    </source>
</evidence>
<dbReference type="PANTHER" id="PTHR46936">
    <property type="entry name" value="ARABINOSYLTRANSFERASE XEG113"/>
    <property type="match status" value="1"/>
</dbReference>
<dbReference type="OrthoDB" id="540503at2759"/>
<accession>C1EJ83</accession>